<dbReference type="InterPro" id="IPR037522">
    <property type="entry name" value="HD_GYP_dom"/>
</dbReference>
<name>A0A8J7B8E2_9CYAN</name>
<accession>A0A8J7B8E2</accession>
<gene>
    <name evidence="4" type="ORF">IQ249_05545</name>
</gene>
<dbReference type="Pfam" id="PF00072">
    <property type="entry name" value="Response_reg"/>
    <property type="match status" value="1"/>
</dbReference>
<protein>
    <submittedName>
        <fullName evidence="4">Response regulator</fullName>
    </submittedName>
</protein>
<dbReference type="PROSITE" id="PS50110">
    <property type="entry name" value="RESPONSE_REGULATORY"/>
    <property type="match status" value="1"/>
</dbReference>
<dbReference type="SUPFAM" id="SSF109604">
    <property type="entry name" value="HD-domain/PDEase-like"/>
    <property type="match status" value="1"/>
</dbReference>
<proteinExistence type="predicted"/>
<dbReference type="CDD" id="cd00077">
    <property type="entry name" value="HDc"/>
    <property type="match status" value="1"/>
</dbReference>
<organism evidence="4 5">
    <name type="scientific">Lusitaniella coriacea LEGE 07157</name>
    <dbReference type="NCBI Taxonomy" id="945747"/>
    <lineage>
        <taxon>Bacteria</taxon>
        <taxon>Bacillati</taxon>
        <taxon>Cyanobacteriota</taxon>
        <taxon>Cyanophyceae</taxon>
        <taxon>Spirulinales</taxon>
        <taxon>Lusitaniellaceae</taxon>
        <taxon>Lusitaniella</taxon>
    </lineage>
</organism>
<feature type="domain" description="HD-GYP" evidence="3">
    <location>
        <begin position="146"/>
        <end position="337"/>
    </location>
</feature>
<dbReference type="SUPFAM" id="SSF52172">
    <property type="entry name" value="CheY-like"/>
    <property type="match status" value="1"/>
</dbReference>
<dbReference type="GO" id="GO:0000160">
    <property type="term" value="P:phosphorelay signal transduction system"/>
    <property type="evidence" value="ECO:0007669"/>
    <property type="project" value="InterPro"/>
</dbReference>
<sequence>MSAPLKHISVPTVTVVASEQAKILVVDDSGLTRSLATDLLVTEGYNVLEADGGSSAIAIARQNQPDIILLDVKMPQMDGYEVCRCLKQEVQTSLIPIVFMTVYDDRQARLQGIEAGGDDFLSKPLDRLELLARVKNWISHKRLNEDLNRTEQTLFSIAKAIESRYTETSDSGERLVKLAQGFGEYLQLSEIEIQDLMSAARLHDIGTVGIPESVLCKQGELTPEEQAMIRQHVLIGETLCQPLRNFRGVLPIVRHHHERWDGSGYPDRLVGSDIPWLAQIFQTIDIYDALTSSRPYKQAFPKEVALDIMLKEAERGWRNHELVRQFCLFIQQEGNAL</sequence>
<dbReference type="SMART" id="SM00448">
    <property type="entry name" value="REC"/>
    <property type="match status" value="1"/>
</dbReference>
<dbReference type="AlphaFoldDB" id="A0A8J7B8E2"/>
<evidence type="ECO:0000259" key="2">
    <source>
        <dbReference type="PROSITE" id="PS50110"/>
    </source>
</evidence>
<dbReference type="InterPro" id="IPR001789">
    <property type="entry name" value="Sig_transdc_resp-reg_receiver"/>
</dbReference>
<dbReference type="Gene3D" id="1.10.3210.10">
    <property type="entry name" value="Hypothetical protein af1432"/>
    <property type="match status" value="1"/>
</dbReference>
<dbReference type="InterPro" id="IPR011006">
    <property type="entry name" value="CheY-like_superfamily"/>
</dbReference>
<evidence type="ECO:0000256" key="1">
    <source>
        <dbReference type="PROSITE-ProRule" id="PRU00169"/>
    </source>
</evidence>
<feature type="domain" description="Response regulatory" evidence="2">
    <location>
        <begin position="22"/>
        <end position="138"/>
    </location>
</feature>
<dbReference type="InterPro" id="IPR003607">
    <property type="entry name" value="HD/PDEase_dom"/>
</dbReference>
<dbReference type="Gene3D" id="3.40.50.2300">
    <property type="match status" value="1"/>
</dbReference>
<keyword evidence="5" id="KW-1185">Reference proteome</keyword>
<dbReference type="PANTHER" id="PTHR45228:SF1">
    <property type="entry name" value="CYCLIC DI-GMP PHOSPHODIESTERASE TM_0186"/>
    <property type="match status" value="1"/>
</dbReference>
<feature type="modified residue" description="4-aspartylphosphate" evidence="1">
    <location>
        <position position="71"/>
    </location>
</feature>
<dbReference type="RefSeq" id="WP_194028452.1">
    <property type="nucleotide sequence ID" value="NZ_JADEWZ010000006.1"/>
</dbReference>
<dbReference type="PANTHER" id="PTHR45228">
    <property type="entry name" value="CYCLIC DI-GMP PHOSPHODIESTERASE TM_0186-RELATED"/>
    <property type="match status" value="1"/>
</dbReference>
<comment type="caution">
    <text evidence="4">The sequence shown here is derived from an EMBL/GenBank/DDBJ whole genome shotgun (WGS) entry which is preliminary data.</text>
</comment>
<keyword evidence="1" id="KW-0597">Phosphoprotein</keyword>
<dbReference type="EMBL" id="JADEWZ010000006">
    <property type="protein sequence ID" value="MBE9115360.1"/>
    <property type="molecule type" value="Genomic_DNA"/>
</dbReference>
<dbReference type="InterPro" id="IPR052020">
    <property type="entry name" value="Cyclic_di-GMP/3'3'-cGAMP_PDE"/>
</dbReference>
<dbReference type="Pfam" id="PF13487">
    <property type="entry name" value="HD_5"/>
    <property type="match status" value="1"/>
</dbReference>
<dbReference type="PROSITE" id="PS51832">
    <property type="entry name" value="HD_GYP"/>
    <property type="match status" value="1"/>
</dbReference>
<evidence type="ECO:0000313" key="4">
    <source>
        <dbReference type="EMBL" id="MBE9115360.1"/>
    </source>
</evidence>
<dbReference type="Proteomes" id="UP000654482">
    <property type="component" value="Unassembled WGS sequence"/>
</dbReference>
<reference evidence="4" key="1">
    <citation type="submission" date="2020-10" db="EMBL/GenBank/DDBJ databases">
        <authorList>
            <person name="Castelo-Branco R."/>
            <person name="Eusebio N."/>
            <person name="Adriana R."/>
            <person name="Vieira A."/>
            <person name="Brugerolle De Fraissinette N."/>
            <person name="Rezende De Castro R."/>
            <person name="Schneider M.P."/>
            <person name="Vasconcelos V."/>
            <person name="Leao P.N."/>
        </authorList>
    </citation>
    <scope>NUCLEOTIDE SEQUENCE</scope>
    <source>
        <strain evidence="4">LEGE 07157</strain>
    </source>
</reference>
<evidence type="ECO:0000313" key="5">
    <source>
        <dbReference type="Proteomes" id="UP000654482"/>
    </source>
</evidence>
<evidence type="ECO:0000259" key="3">
    <source>
        <dbReference type="PROSITE" id="PS51832"/>
    </source>
</evidence>